<comment type="cofactor">
    <cofactor evidence="1">
        <name>Mg(2+)</name>
        <dbReference type="ChEBI" id="CHEBI:18420"/>
    </cofactor>
</comment>
<dbReference type="InterPro" id="IPR000160">
    <property type="entry name" value="GGDEF_dom"/>
</dbReference>
<dbReference type="GO" id="GO:0003824">
    <property type="term" value="F:catalytic activity"/>
    <property type="evidence" value="ECO:0007669"/>
    <property type="project" value="UniProtKB-ARBA"/>
</dbReference>
<keyword evidence="2" id="KW-0812">Transmembrane</keyword>
<dbReference type="EMBL" id="FMWD01000002">
    <property type="protein sequence ID" value="SCZ52217.1"/>
    <property type="molecule type" value="Genomic_DNA"/>
</dbReference>
<keyword evidence="2" id="KW-1133">Transmembrane helix</keyword>
<evidence type="ECO:0000256" key="2">
    <source>
        <dbReference type="SAM" id="Phobius"/>
    </source>
</evidence>
<evidence type="ECO:0000313" key="4">
    <source>
        <dbReference type="EMBL" id="SCZ52217.1"/>
    </source>
</evidence>
<dbReference type="InterPro" id="IPR029150">
    <property type="entry name" value="dCache_3"/>
</dbReference>
<feature type="transmembrane region" description="Helical" evidence="2">
    <location>
        <begin position="29"/>
        <end position="52"/>
    </location>
</feature>
<dbReference type="SUPFAM" id="SSF103190">
    <property type="entry name" value="Sensory domain-like"/>
    <property type="match status" value="1"/>
</dbReference>
<accession>A0A1G5PRY1</accession>
<dbReference type="FunFam" id="3.30.70.270:FF:000001">
    <property type="entry name" value="Diguanylate cyclase domain protein"/>
    <property type="match status" value="1"/>
</dbReference>
<dbReference type="InterPro" id="IPR029151">
    <property type="entry name" value="Sensor-like_sf"/>
</dbReference>
<keyword evidence="2" id="KW-0472">Membrane</keyword>
<dbReference type="Pfam" id="PF14827">
    <property type="entry name" value="dCache_3"/>
    <property type="match status" value="1"/>
</dbReference>
<feature type="domain" description="GGDEF" evidence="3">
    <location>
        <begin position="379"/>
        <end position="518"/>
    </location>
</feature>
<dbReference type="PROSITE" id="PS50887">
    <property type="entry name" value="GGDEF"/>
    <property type="match status" value="1"/>
</dbReference>
<dbReference type="SMART" id="SM00267">
    <property type="entry name" value="GGDEF"/>
    <property type="match status" value="1"/>
</dbReference>
<dbReference type="InterPro" id="IPR043128">
    <property type="entry name" value="Rev_trsase/Diguanyl_cyclase"/>
</dbReference>
<dbReference type="CDD" id="cd01949">
    <property type="entry name" value="GGDEF"/>
    <property type="match status" value="1"/>
</dbReference>
<dbReference type="AlphaFoldDB" id="A0A1G5PRY1"/>
<evidence type="ECO:0000313" key="5">
    <source>
        <dbReference type="Proteomes" id="UP000199648"/>
    </source>
</evidence>
<reference evidence="4 5" key="1">
    <citation type="submission" date="2016-10" db="EMBL/GenBank/DDBJ databases">
        <authorList>
            <person name="de Groot N.N."/>
        </authorList>
    </citation>
    <scope>NUCLEOTIDE SEQUENCE [LARGE SCALE GENOMIC DNA]</scope>
    <source>
        <strain evidence="4 5">HLD2</strain>
    </source>
</reference>
<dbReference type="Pfam" id="PF00990">
    <property type="entry name" value="GGDEF"/>
    <property type="match status" value="1"/>
</dbReference>
<evidence type="ECO:0000259" key="3">
    <source>
        <dbReference type="PROSITE" id="PS50887"/>
    </source>
</evidence>
<keyword evidence="5" id="KW-1185">Reference proteome</keyword>
<dbReference type="PANTHER" id="PTHR46663">
    <property type="entry name" value="DIGUANYLATE CYCLASE DGCT-RELATED"/>
    <property type="match status" value="1"/>
</dbReference>
<evidence type="ECO:0000256" key="1">
    <source>
        <dbReference type="ARBA" id="ARBA00001946"/>
    </source>
</evidence>
<dbReference type="STRING" id="415747.SAMN03097708_00699"/>
<proteinExistence type="predicted"/>
<dbReference type="OrthoDB" id="5777124at2"/>
<dbReference type="Gene3D" id="3.30.450.20">
    <property type="entry name" value="PAS domain"/>
    <property type="match status" value="1"/>
</dbReference>
<dbReference type="PANTHER" id="PTHR46663:SF3">
    <property type="entry name" value="SLL0267 PROTEIN"/>
    <property type="match status" value="1"/>
</dbReference>
<organism evidence="4 5">
    <name type="scientific">Thiohalomonas denitrificans</name>
    <dbReference type="NCBI Taxonomy" id="415747"/>
    <lineage>
        <taxon>Bacteria</taxon>
        <taxon>Pseudomonadati</taxon>
        <taxon>Pseudomonadota</taxon>
        <taxon>Gammaproteobacteria</taxon>
        <taxon>Thiohalomonadales</taxon>
        <taxon>Thiohalomonadaceae</taxon>
        <taxon>Thiohalomonas</taxon>
    </lineage>
</organism>
<dbReference type="Proteomes" id="UP000199648">
    <property type="component" value="Unassembled WGS sequence"/>
</dbReference>
<dbReference type="NCBIfam" id="TIGR00254">
    <property type="entry name" value="GGDEF"/>
    <property type="match status" value="1"/>
</dbReference>
<dbReference type="InterPro" id="IPR029787">
    <property type="entry name" value="Nucleotide_cyclase"/>
</dbReference>
<sequence>MALTNETTMAQNHTRNAATSSDYRTMRGYLFVLAFGGAVLVMAGVQTAGLLVSQRLVADSYKVLQRQLSASYERDVAGVLEHQLAYLHMLLRNPAVIGAIRRGDREALMREIQWQYELKRQENPHVEVLHFHGPDNRTLLRVHQPENFGDDLTTLRPMIADANRTRESRTGFEIGKNGISYRAVVPITDGGDHLGALELGINIAYFTERLAEIFDVQVGVIFQGAAMQPFVAQHGDTELLPLGNDSFAFSAMDALVREAGRHSQQSRANLIPFDYQQKRYVAHKVFGINSYLGEKVGTLLVVADVSEQVEGIWRHTMWSSAGWLTLLMLLLFGQYRIFSRMQASIHKLAFYDQLTGLPNRSLLLDRLERAVLNSARNGEYLALLFIDLDNFKQLNDTRGHHVGDSLLQQVAERLRGCVRASDTVARQGGDEFVIVLEGLSHELEKALLQTHSIGEKIVAVLNEPYFLEDDLEHRCTSSIGVALSIGGKVDVDELLKRADISMYQAKAEGRNQVTFFQSTEAGIP</sequence>
<dbReference type="Gene3D" id="3.30.70.270">
    <property type="match status" value="1"/>
</dbReference>
<dbReference type="InterPro" id="IPR052163">
    <property type="entry name" value="DGC-Regulatory_Protein"/>
</dbReference>
<name>A0A1G5PRY1_9GAMM</name>
<dbReference type="SUPFAM" id="SSF55073">
    <property type="entry name" value="Nucleotide cyclase"/>
    <property type="match status" value="1"/>
</dbReference>
<protein>
    <submittedName>
        <fullName evidence="4">Diguanylate cyclase (GGDEF) domain-containing protein</fullName>
    </submittedName>
</protein>
<gene>
    <name evidence="4" type="ORF">SAMN03097708_00699</name>
</gene>